<reference evidence="1 2" key="1">
    <citation type="submission" date="2024-09" db="EMBL/GenBank/DDBJ databases">
        <title>Chromosome-scale assembly of Riccia sorocarpa.</title>
        <authorList>
            <person name="Paukszto L."/>
        </authorList>
    </citation>
    <scope>NUCLEOTIDE SEQUENCE [LARGE SCALE GENOMIC DNA]</scope>
    <source>
        <strain evidence="1">LP-2024</strain>
        <tissue evidence="1">Aerial parts of the thallus</tissue>
    </source>
</reference>
<evidence type="ECO:0000313" key="2">
    <source>
        <dbReference type="Proteomes" id="UP001633002"/>
    </source>
</evidence>
<dbReference type="AlphaFoldDB" id="A0ABD3HQF4"/>
<dbReference type="EMBL" id="JBJQOH010000003">
    <property type="protein sequence ID" value="KAL3692500.1"/>
    <property type="molecule type" value="Genomic_DNA"/>
</dbReference>
<dbReference type="PANTHER" id="PTHR47679">
    <property type="entry name" value="PROTEIN TORNADO 1"/>
    <property type="match status" value="1"/>
</dbReference>
<proteinExistence type="predicted"/>
<accession>A0ABD3HQF4</accession>
<protein>
    <submittedName>
        <fullName evidence="1">Uncharacterized protein</fullName>
    </submittedName>
</protein>
<evidence type="ECO:0000313" key="1">
    <source>
        <dbReference type="EMBL" id="KAL3692500.1"/>
    </source>
</evidence>
<keyword evidence="2" id="KW-1185">Reference proteome</keyword>
<sequence>MGLRSKQRYCKSPLVQKDLSASHFRYSGQDIHTLFTVLVSLDLCHEVECSTGVNFVIPTVVERQTPSQESLSWQTEESSNWQHVGYRLLCENRNTASLTSSVFPRFQIRFRNELMKRDEINDRTTFVNVISVNLIRMVILSSLNTMV</sequence>
<dbReference type="PANTHER" id="PTHR47679:SF1">
    <property type="entry name" value="PROTEIN TORNADO 1"/>
    <property type="match status" value="1"/>
</dbReference>
<dbReference type="Proteomes" id="UP001633002">
    <property type="component" value="Unassembled WGS sequence"/>
</dbReference>
<organism evidence="1 2">
    <name type="scientific">Riccia sorocarpa</name>
    <dbReference type="NCBI Taxonomy" id="122646"/>
    <lineage>
        <taxon>Eukaryota</taxon>
        <taxon>Viridiplantae</taxon>
        <taxon>Streptophyta</taxon>
        <taxon>Embryophyta</taxon>
        <taxon>Marchantiophyta</taxon>
        <taxon>Marchantiopsida</taxon>
        <taxon>Marchantiidae</taxon>
        <taxon>Marchantiales</taxon>
        <taxon>Ricciaceae</taxon>
        <taxon>Riccia</taxon>
    </lineage>
</organism>
<gene>
    <name evidence="1" type="ORF">R1sor_006151</name>
</gene>
<comment type="caution">
    <text evidence="1">The sequence shown here is derived from an EMBL/GenBank/DDBJ whole genome shotgun (WGS) entry which is preliminary data.</text>
</comment>
<name>A0ABD3HQF4_9MARC</name>